<dbReference type="EMBL" id="AM455259">
    <property type="protein sequence ID" value="CAN76746.1"/>
    <property type="molecule type" value="Genomic_DNA"/>
</dbReference>
<evidence type="ECO:0000256" key="1">
    <source>
        <dbReference type="ARBA" id="ARBA00004123"/>
    </source>
</evidence>
<keyword evidence="3 7" id="KW-0863">Zinc-finger</keyword>
<evidence type="ECO:0000256" key="6">
    <source>
        <dbReference type="ARBA" id="ARBA00023242"/>
    </source>
</evidence>
<accession>A5BDB0</accession>
<dbReference type="GO" id="GO:0008270">
    <property type="term" value="F:zinc ion binding"/>
    <property type="evidence" value="ECO:0007669"/>
    <property type="project" value="UniProtKB-KW"/>
</dbReference>
<evidence type="ECO:0000256" key="5">
    <source>
        <dbReference type="ARBA" id="ARBA00023125"/>
    </source>
</evidence>
<dbReference type="SUPFAM" id="SSF53098">
    <property type="entry name" value="Ribonuclease H-like"/>
    <property type="match status" value="1"/>
</dbReference>
<feature type="compositionally biased region" description="Polar residues" evidence="8">
    <location>
        <begin position="783"/>
        <end position="814"/>
    </location>
</feature>
<feature type="compositionally biased region" description="Basic and acidic residues" evidence="8">
    <location>
        <begin position="163"/>
        <end position="176"/>
    </location>
</feature>
<dbReference type="Pfam" id="PF04937">
    <property type="entry name" value="DUF659"/>
    <property type="match status" value="1"/>
</dbReference>
<evidence type="ECO:0000256" key="3">
    <source>
        <dbReference type="ARBA" id="ARBA00022771"/>
    </source>
</evidence>
<feature type="region of interest" description="Disordered" evidence="8">
    <location>
        <begin position="779"/>
        <end position="825"/>
    </location>
</feature>
<dbReference type="AlphaFoldDB" id="A5BDB0"/>
<dbReference type="ExpressionAtlas" id="A5BDB0">
    <property type="expression patterns" value="baseline and differential"/>
</dbReference>
<feature type="region of interest" description="Disordered" evidence="8">
    <location>
        <begin position="104"/>
        <end position="132"/>
    </location>
</feature>
<comment type="subcellular location">
    <subcellularLocation>
        <location evidence="1">Nucleus</location>
    </subcellularLocation>
</comment>
<evidence type="ECO:0000256" key="2">
    <source>
        <dbReference type="ARBA" id="ARBA00022723"/>
    </source>
</evidence>
<evidence type="ECO:0000256" key="8">
    <source>
        <dbReference type="SAM" id="MobiDB-lite"/>
    </source>
</evidence>
<feature type="domain" description="BED-type" evidence="9">
    <location>
        <begin position="8"/>
        <end position="67"/>
    </location>
</feature>
<dbReference type="PANTHER" id="PTHR32166">
    <property type="entry name" value="OSJNBA0013A04.12 PROTEIN"/>
    <property type="match status" value="1"/>
</dbReference>
<organism evidence="10">
    <name type="scientific">Vitis vinifera</name>
    <name type="common">Grape</name>
    <dbReference type="NCBI Taxonomy" id="29760"/>
    <lineage>
        <taxon>Eukaryota</taxon>
        <taxon>Viridiplantae</taxon>
        <taxon>Streptophyta</taxon>
        <taxon>Embryophyta</taxon>
        <taxon>Tracheophyta</taxon>
        <taxon>Spermatophyta</taxon>
        <taxon>Magnoliopsida</taxon>
        <taxon>eudicotyledons</taxon>
        <taxon>Gunneridae</taxon>
        <taxon>Pentapetalae</taxon>
        <taxon>rosids</taxon>
        <taxon>Vitales</taxon>
        <taxon>Vitaceae</taxon>
        <taxon>Viteae</taxon>
        <taxon>Vitis</taxon>
    </lineage>
</organism>
<sequence>MASESGTMGRDPCWKYCTPMEGNKNGTICNYCGLAIKSGGITRFKFHLSHTDPNSNTKKCPNVPPEVKQEIRRLIEQRNKAKAKKAVDIEEIRAELRDTMGRRHRHLIDEDDEENLGGDGGGGGGGDDDDDVYMYPADMHPDERHAYREAVRASKAAEWNRQQQEHFIKGKRKTGESSHPTNPTTRQMRKLQSVRYSDASLPDAPSLYKSSAARQKTVKNLFKGGAIKETMGRLINKFFIYESVPPSKADSHHFKNMIVGAQQAGMGIEPPSPYEIKHKYLDMEYKDMEAYVNIQREKWKTYGCPIMSDGWTGPTKLSIINFMVYSKGSTIFLKSVDASNNIKDNKYIYGLLKDVIKEVGKQNVVQIVTDNGSAFVKAGKLLMKKYNLYWTPCAAYCIDLMFEDIGKRTSVADLIRKARKITNFIYNHSWLLAQMRKVCGGDIVRPGATRFATNYIALDSLLKKKANLKKVFISDEWAQHNLSRTLIGKEVESLMFDHAYWERVGKLVSIYEALYTVLRIVDSEVVPTMPFVYELIRVMKENLIRLNAKEWVLEIIADRWDRTLKHPLHAAAFFLNPRFQYKRGVGTDPDLLQAVHEVFAKLDPTSEGLSQFGNEIILFRDAKRGFGDRAAIASRSEMVPAEWWFMYGHHAPTLRRLAIKVLSQTASSSACERNWSTFALIHTKQRNRLAYPMLQQLVFCYYNMKLKIRDMEAEQDKVAEKDYLDLLDIATEVGEEEDNQLFQWVRPLHLDDEDGNPDPRIAAHVREAGVDVDRVLSEEVHTDSFSQDTRDSFQQGISQPAVTSRPSFDSTSVEHSSRPSATEERGPMMVATLEMMKGMLDNNNKVDNHWHLLVKMISHIVLKMKTTTLEEPVQVLGAIGKPYRGRQRRMMPYNEDSLSASFESMSVETQFSDSSNEANIYAPYAMSYGQPPQNLSSSTDEEYERYNYPSSTQMPYYLPHQLQQQGFQTSTWENPGFPIHGQVVGRTQEIYAWHVRTYNQYYRNSMSWYEYCLQQDGLPSSNNNNMMEPHRSSFWY</sequence>
<feature type="compositionally biased region" description="Basic and acidic residues" evidence="8">
    <location>
        <begin position="815"/>
        <end position="825"/>
    </location>
</feature>
<dbReference type="PANTHER" id="PTHR32166:SF122">
    <property type="entry name" value="OS09G0499600 PROTEIN"/>
    <property type="match status" value="1"/>
</dbReference>
<keyword evidence="4" id="KW-0862">Zinc</keyword>
<dbReference type="InterPro" id="IPR007021">
    <property type="entry name" value="DUF659"/>
</dbReference>
<dbReference type="InterPro" id="IPR012337">
    <property type="entry name" value="RNaseH-like_sf"/>
</dbReference>
<name>A5BDB0_VITVI</name>
<dbReference type="InterPro" id="IPR003656">
    <property type="entry name" value="Znf_BED"/>
</dbReference>
<evidence type="ECO:0000256" key="7">
    <source>
        <dbReference type="PROSITE-ProRule" id="PRU00027"/>
    </source>
</evidence>
<feature type="region of interest" description="Disordered" evidence="8">
    <location>
        <begin position="155"/>
        <end position="202"/>
    </location>
</feature>
<keyword evidence="6" id="KW-0539">Nucleus</keyword>
<evidence type="ECO:0000313" key="10">
    <source>
        <dbReference type="EMBL" id="CAN76746.1"/>
    </source>
</evidence>
<feature type="compositionally biased region" description="Polar residues" evidence="8">
    <location>
        <begin position="177"/>
        <end position="186"/>
    </location>
</feature>
<gene>
    <name evidence="10" type="ORF">VITISV_011444</name>
</gene>
<dbReference type="GO" id="GO:0003677">
    <property type="term" value="F:DNA binding"/>
    <property type="evidence" value="ECO:0007669"/>
    <property type="project" value="UniProtKB-KW"/>
</dbReference>
<dbReference type="InterPro" id="IPR008906">
    <property type="entry name" value="HATC_C_dom"/>
</dbReference>
<reference evidence="10" key="1">
    <citation type="journal article" date="2007" name="PLoS ONE">
        <title>The first genome sequence of an elite grapevine cultivar (Pinot noir Vitis vinifera L.): coping with a highly heterozygous genome.</title>
        <authorList>
            <person name="Velasco R."/>
            <person name="Zharkikh A."/>
            <person name="Troggio M."/>
            <person name="Cartwright D.A."/>
            <person name="Cestaro A."/>
            <person name="Pruss D."/>
            <person name="Pindo M."/>
            <person name="FitzGerald L.M."/>
            <person name="Vezzulli S."/>
            <person name="Reid J."/>
            <person name="Malacarne G."/>
            <person name="Iliev D."/>
            <person name="Coppola G."/>
            <person name="Wardell B."/>
            <person name="Micheletti D."/>
            <person name="Macalma T."/>
            <person name="Facci M."/>
            <person name="Mitchell J.T."/>
            <person name="Perazzolli M."/>
            <person name="Eldredge G."/>
            <person name="Gatto P."/>
            <person name="Oyzerski R."/>
            <person name="Moretto M."/>
            <person name="Gutin N."/>
            <person name="Stefanini M."/>
            <person name="Chen Y."/>
            <person name="Segala C."/>
            <person name="Davenport C."/>
            <person name="Dematte L."/>
            <person name="Mraz A."/>
            <person name="Battilana J."/>
            <person name="Stormo K."/>
            <person name="Costa F."/>
            <person name="Tao Q."/>
            <person name="Si-Ammour A."/>
            <person name="Harkins T."/>
            <person name="Lackey A."/>
            <person name="Perbost C."/>
            <person name="Taillon B."/>
            <person name="Stella A."/>
            <person name="Solovyev V."/>
            <person name="Fawcett J.A."/>
            <person name="Sterck L."/>
            <person name="Vandepoele K."/>
            <person name="Grando S.M."/>
            <person name="Toppo S."/>
            <person name="Moser C."/>
            <person name="Lanchbury J."/>
            <person name="Bogden R."/>
            <person name="Skolnick M."/>
            <person name="Sgaramella V."/>
            <person name="Bhatnagar S.K."/>
            <person name="Fontana P."/>
            <person name="Gutin A."/>
            <person name="Van de Peer Y."/>
            <person name="Salamini F."/>
            <person name="Viola R."/>
        </authorList>
    </citation>
    <scope>NUCLEOTIDE SEQUENCE</scope>
</reference>
<evidence type="ECO:0000256" key="4">
    <source>
        <dbReference type="ARBA" id="ARBA00022833"/>
    </source>
</evidence>
<keyword evidence="5" id="KW-0238">DNA-binding</keyword>
<dbReference type="GO" id="GO:0005634">
    <property type="term" value="C:nucleus"/>
    <property type="evidence" value="ECO:0007669"/>
    <property type="project" value="UniProtKB-SubCell"/>
</dbReference>
<dbReference type="PROSITE" id="PS50808">
    <property type="entry name" value="ZF_BED"/>
    <property type="match status" value="1"/>
</dbReference>
<keyword evidence="2" id="KW-0479">Metal-binding</keyword>
<dbReference type="GO" id="GO:0046983">
    <property type="term" value="F:protein dimerization activity"/>
    <property type="evidence" value="ECO:0007669"/>
    <property type="project" value="InterPro"/>
</dbReference>
<evidence type="ECO:0000259" key="9">
    <source>
        <dbReference type="PROSITE" id="PS50808"/>
    </source>
</evidence>
<proteinExistence type="predicted"/>
<protein>
    <recommendedName>
        <fullName evidence="9">BED-type domain-containing protein</fullName>
    </recommendedName>
</protein>
<dbReference type="Pfam" id="PF05699">
    <property type="entry name" value="Dimer_Tnp_hAT"/>
    <property type="match status" value="1"/>
</dbReference>